<sequence length="53" mass="6146">MWMGLSYVCWGISVVLAAWMLYDWFKVDTTYSEAVLTSSREGELEAVSEKHRI</sequence>
<dbReference type="EMBL" id="CCMZ01000052">
    <property type="protein sequence ID" value="CDX25427.1"/>
    <property type="molecule type" value="Genomic_DNA"/>
</dbReference>
<dbReference type="AlphaFoldDB" id="A0A090GB32"/>
<dbReference type="Proteomes" id="UP000046373">
    <property type="component" value="Unassembled WGS sequence"/>
</dbReference>
<evidence type="ECO:0000313" key="7">
    <source>
        <dbReference type="Proteomes" id="UP000046373"/>
    </source>
</evidence>
<keyword evidence="5" id="KW-1185">Reference proteome</keyword>
<dbReference type="EMBL" id="CCNE01000056">
    <property type="protein sequence ID" value="CDX61395.1"/>
    <property type="molecule type" value="Genomic_DNA"/>
</dbReference>
<keyword evidence="1" id="KW-0812">Transmembrane</keyword>
<dbReference type="Proteomes" id="UP000045285">
    <property type="component" value="Unassembled WGS sequence"/>
</dbReference>
<dbReference type="EMBL" id="CCNB01000045">
    <property type="protein sequence ID" value="CDX45759.1"/>
    <property type="molecule type" value="Genomic_DNA"/>
</dbReference>
<dbReference type="Proteomes" id="UP000046122">
    <property type="component" value="Unassembled WGS sequence"/>
</dbReference>
<evidence type="ECO:0000313" key="2">
    <source>
        <dbReference type="EMBL" id="CDX25427.1"/>
    </source>
</evidence>
<organism evidence="4 6">
    <name type="scientific">Mesorhizobium plurifarium</name>
    <dbReference type="NCBI Taxonomy" id="69974"/>
    <lineage>
        <taxon>Bacteria</taxon>
        <taxon>Pseudomonadati</taxon>
        <taxon>Pseudomonadota</taxon>
        <taxon>Alphaproteobacteria</taxon>
        <taxon>Hyphomicrobiales</taxon>
        <taxon>Phyllobacteriaceae</taxon>
        <taxon>Mesorhizobium</taxon>
    </lineage>
</organism>
<accession>A0A090GB32</accession>
<evidence type="ECO:0000313" key="5">
    <source>
        <dbReference type="Proteomes" id="UP000045285"/>
    </source>
</evidence>
<gene>
    <name evidence="2" type="ORF">MPL3356_560012</name>
    <name evidence="4" type="ORF">MPL3365_60134</name>
    <name evidence="3" type="ORF">MPLDJ20_80014</name>
</gene>
<keyword evidence="1" id="KW-0472">Membrane</keyword>
<proteinExistence type="predicted"/>
<evidence type="ECO:0000313" key="6">
    <source>
        <dbReference type="Proteomes" id="UP000046122"/>
    </source>
</evidence>
<reference evidence="6 7" key="1">
    <citation type="submission" date="2014-08" db="EMBL/GenBank/DDBJ databases">
        <authorList>
            <person name="Moulin Lionel"/>
        </authorList>
    </citation>
    <scope>NUCLEOTIDE SEQUENCE [LARGE SCALE GENOMIC DNA]</scope>
</reference>
<reference evidence="5" key="2">
    <citation type="submission" date="2014-08" db="EMBL/GenBank/DDBJ databases">
        <authorList>
            <person name="Moulin L."/>
        </authorList>
    </citation>
    <scope>NUCLEOTIDE SEQUENCE [LARGE SCALE GENOMIC DNA]</scope>
</reference>
<evidence type="ECO:0000313" key="3">
    <source>
        <dbReference type="EMBL" id="CDX45759.1"/>
    </source>
</evidence>
<protein>
    <submittedName>
        <fullName evidence="4">Uncharacterized protein</fullName>
    </submittedName>
</protein>
<dbReference type="STRING" id="69974.MPLDJ20_80014"/>
<keyword evidence="1" id="KW-1133">Transmembrane helix</keyword>
<evidence type="ECO:0000313" key="4">
    <source>
        <dbReference type="EMBL" id="CDX61395.1"/>
    </source>
</evidence>
<feature type="transmembrane region" description="Helical" evidence="1">
    <location>
        <begin position="7"/>
        <end position="25"/>
    </location>
</feature>
<name>A0A090GB32_MESPL</name>
<evidence type="ECO:0000256" key="1">
    <source>
        <dbReference type="SAM" id="Phobius"/>
    </source>
</evidence>